<protein>
    <submittedName>
        <fullName evidence="8">Hydro-lyase, Fe-S type, tartrate/fumarate subfamily, alpha subunit</fullName>
        <ecNumber evidence="8">4.2.1.2</ecNumber>
    </submittedName>
</protein>
<dbReference type="PANTHER" id="PTHR30389">
    <property type="entry name" value="FUMARATE HYDRATASE-RELATED"/>
    <property type="match status" value="1"/>
</dbReference>
<dbReference type="GO" id="GO:0004333">
    <property type="term" value="F:fumarate hydratase activity"/>
    <property type="evidence" value="ECO:0007669"/>
    <property type="project" value="UniProtKB-EC"/>
</dbReference>
<dbReference type="Pfam" id="PF05681">
    <property type="entry name" value="Fumerase"/>
    <property type="match status" value="1"/>
</dbReference>
<accession>C8X233</accession>
<evidence type="ECO:0000259" key="7">
    <source>
        <dbReference type="Pfam" id="PF05681"/>
    </source>
</evidence>
<dbReference type="OrthoDB" id="9798978at2"/>
<dbReference type="NCBIfam" id="TIGR00722">
    <property type="entry name" value="ttdA_fumA_fumB"/>
    <property type="match status" value="1"/>
</dbReference>
<evidence type="ECO:0000313" key="9">
    <source>
        <dbReference type="Proteomes" id="UP000001052"/>
    </source>
</evidence>
<sequence>MREIAAEEITTRVAEMVVRANRHLPPDVLEALEGGLALESSPSGREVLSQLRENARVAAETGLPLCQDTGAAVFFVSLGQECRVVEGSLPRAINDGVAQGYARGYLRTSMCHPLTRRNTGDNTPAIIHTEIVPGDGLHIAFMAKGGGSENMSRCTMLTPADGWEGIKSFVLDRVAEAGPNPCPPIIVGVGVGGTFDWAPVLAKKALLRPLDAPNPDPELAAREEELLEAVNGLGVGPMGLGGSITALGVRLAMAPCHIASLPLAVNIQCHSARHGEVSWS</sequence>
<dbReference type="EC" id="4.2.1.2" evidence="8"/>
<keyword evidence="4" id="KW-0408">Iron</keyword>
<feature type="domain" description="Fe-S hydro-lyase tartrate dehydratase alpha-type catalytic" evidence="7">
    <location>
        <begin position="11"/>
        <end position="277"/>
    </location>
</feature>
<dbReference type="GO" id="GO:0046872">
    <property type="term" value="F:metal ion binding"/>
    <property type="evidence" value="ECO:0007669"/>
    <property type="project" value="UniProtKB-KW"/>
</dbReference>
<keyword evidence="6 8" id="KW-0456">Lyase</keyword>
<dbReference type="RefSeq" id="WP_015751507.1">
    <property type="nucleotide sequence ID" value="NC_013223.1"/>
</dbReference>
<evidence type="ECO:0000256" key="6">
    <source>
        <dbReference type="ARBA" id="ARBA00023239"/>
    </source>
</evidence>
<reference evidence="9" key="1">
    <citation type="submission" date="2009-09" db="EMBL/GenBank/DDBJ databases">
        <title>The complete chromosome of Desulfohalobium retbaense DSM 5692.</title>
        <authorList>
            <consortium name="US DOE Joint Genome Institute (JGI-PGF)"/>
            <person name="Lucas S."/>
            <person name="Copeland A."/>
            <person name="Lapidus A."/>
            <person name="Glavina del Rio T."/>
            <person name="Dalin E."/>
            <person name="Tice H."/>
            <person name="Bruce D."/>
            <person name="Goodwin L."/>
            <person name="Pitluck S."/>
            <person name="Kyrpides N."/>
            <person name="Mavromatis K."/>
            <person name="Ivanova N."/>
            <person name="Mikhailova N."/>
            <person name="Munk A.C."/>
            <person name="Brettin T."/>
            <person name="Detter J.C."/>
            <person name="Han C."/>
            <person name="Tapia R."/>
            <person name="Larimer F."/>
            <person name="Land M."/>
            <person name="Hauser L."/>
            <person name="Markowitz V."/>
            <person name="Cheng J.-F."/>
            <person name="Hugenholtz P."/>
            <person name="Woyke T."/>
            <person name="Wu D."/>
            <person name="Spring S."/>
            <person name="Klenk H.-P."/>
            <person name="Eisen J.A."/>
        </authorList>
    </citation>
    <scope>NUCLEOTIDE SEQUENCE [LARGE SCALE GENOMIC DNA]</scope>
    <source>
        <strain evidence="9">DSM 5692</strain>
    </source>
</reference>
<evidence type="ECO:0000256" key="5">
    <source>
        <dbReference type="ARBA" id="ARBA00023014"/>
    </source>
</evidence>
<keyword evidence="9" id="KW-1185">Reference proteome</keyword>
<dbReference type="InterPro" id="IPR051208">
    <property type="entry name" value="Class-I_Fumarase/Tartrate_DH"/>
</dbReference>
<dbReference type="InterPro" id="IPR004646">
    <property type="entry name" value="Fe-S_hydro-lyase_TtdA-typ_cat"/>
</dbReference>
<dbReference type="NCBIfam" id="NF004885">
    <property type="entry name" value="PRK06246.1"/>
    <property type="match status" value="1"/>
</dbReference>
<dbReference type="KEGG" id="drt:Dret_1068"/>
<evidence type="ECO:0000256" key="1">
    <source>
        <dbReference type="ARBA" id="ARBA00008876"/>
    </source>
</evidence>
<dbReference type="STRING" id="485915.Dret_1068"/>
<dbReference type="AlphaFoldDB" id="C8X233"/>
<proteinExistence type="inferred from homology"/>
<evidence type="ECO:0000256" key="3">
    <source>
        <dbReference type="ARBA" id="ARBA00022723"/>
    </source>
</evidence>
<evidence type="ECO:0000256" key="4">
    <source>
        <dbReference type="ARBA" id="ARBA00023004"/>
    </source>
</evidence>
<keyword evidence="2" id="KW-0004">4Fe-4S</keyword>
<dbReference type="EMBL" id="CP001734">
    <property type="protein sequence ID" value="ACV68356.1"/>
    <property type="molecule type" value="Genomic_DNA"/>
</dbReference>
<evidence type="ECO:0000313" key="8">
    <source>
        <dbReference type="EMBL" id="ACV68356.1"/>
    </source>
</evidence>
<keyword evidence="5" id="KW-0411">Iron-sulfur</keyword>
<gene>
    <name evidence="8" type="ordered locus">Dret_1068</name>
</gene>
<reference evidence="8 9" key="2">
    <citation type="journal article" date="2010" name="Stand. Genomic Sci.">
        <title>Complete genome sequence of Desulfohalobium retbaense type strain (HR(100)).</title>
        <authorList>
            <person name="Spring S."/>
            <person name="Nolan M."/>
            <person name="Lapidus A."/>
            <person name="Glavina Del Rio T."/>
            <person name="Copeland A."/>
            <person name="Tice H."/>
            <person name="Cheng J.F."/>
            <person name="Lucas S."/>
            <person name="Land M."/>
            <person name="Chen F."/>
            <person name="Bruce D."/>
            <person name="Goodwin L."/>
            <person name="Pitluck S."/>
            <person name="Ivanova N."/>
            <person name="Mavromatis K."/>
            <person name="Mikhailova N."/>
            <person name="Pati A."/>
            <person name="Chen A."/>
            <person name="Palaniappan K."/>
            <person name="Hauser L."/>
            <person name="Chang Y.J."/>
            <person name="Jeffries C.D."/>
            <person name="Munk C."/>
            <person name="Kiss H."/>
            <person name="Chain P."/>
            <person name="Han C."/>
            <person name="Brettin T."/>
            <person name="Detter J.C."/>
            <person name="Schuler E."/>
            <person name="Goker M."/>
            <person name="Rohde M."/>
            <person name="Bristow J."/>
            <person name="Eisen J.A."/>
            <person name="Markowitz V."/>
            <person name="Hugenholtz P."/>
            <person name="Kyrpides N.C."/>
            <person name="Klenk H.P."/>
        </authorList>
    </citation>
    <scope>NUCLEOTIDE SEQUENCE [LARGE SCALE GENOMIC DNA]</scope>
    <source>
        <strain evidence="8 9">DSM 5692</strain>
    </source>
</reference>
<name>C8X233_DESRD</name>
<keyword evidence="3" id="KW-0479">Metal-binding</keyword>
<dbReference type="GO" id="GO:0051539">
    <property type="term" value="F:4 iron, 4 sulfur cluster binding"/>
    <property type="evidence" value="ECO:0007669"/>
    <property type="project" value="UniProtKB-KW"/>
</dbReference>
<dbReference type="eggNOG" id="COG1951">
    <property type="taxonomic scope" value="Bacteria"/>
</dbReference>
<dbReference type="HOGENOM" id="CLU_041245_0_0_7"/>
<dbReference type="Proteomes" id="UP000001052">
    <property type="component" value="Chromosome"/>
</dbReference>
<dbReference type="PANTHER" id="PTHR30389:SF17">
    <property type="entry name" value="L(+)-TARTRATE DEHYDRATASE SUBUNIT ALPHA-RELATED"/>
    <property type="match status" value="1"/>
</dbReference>
<organism evidence="8 9">
    <name type="scientific">Desulfohalobium retbaense (strain ATCC 49708 / DSM 5692 / JCM 16813 / HR100)</name>
    <dbReference type="NCBI Taxonomy" id="485915"/>
    <lineage>
        <taxon>Bacteria</taxon>
        <taxon>Pseudomonadati</taxon>
        <taxon>Thermodesulfobacteriota</taxon>
        <taxon>Desulfovibrionia</taxon>
        <taxon>Desulfovibrionales</taxon>
        <taxon>Desulfohalobiaceae</taxon>
        <taxon>Desulfohalobium</taxon>
    </lineage>
</organism>
<comment type="similarity">
    <text evidence="1">Belongs to the class-I fumarase family.</text>
</comment>
<evidence type="ECO:0000256" key="2">
    <source>
        <dbReference type="ARBA" id="ARBA00022485"/>
    </source>
</evidence>